<keyword evidence="3" id="KW-1185">Reference proteome</keyword>
<evidence type="ECO:0000313" key="3">
    <source>
        <dbReference type="Proteomes" id="UP000002301"/>
    </source>
</evidence>
<sequence length="170" mass="19454">MQLFMHRERKSRVGEKTKLNVVFTADDDVLELTRDLELHSKTSSSAIVGSTIMVKKRRQLSSLENSYLELTEHLVRQYGLSLGVFAKPVKRKLRMVKAISPPPITYQPEHLLTSEQAAAILGLRSKTLANWRVQGVEKLPFRRIGGAVRYQYGDLLTFIEARKHENTSQY</sequence>
<feature type="domain" description="Helix-turn-helix" evidence="1">
    <location>
        <begin position="111"/>
        <end position="162"/>
    </location>
</feature>
<dbReference type="EMBL" id="CP000759">
    <property type="protein sequence ID" value="ABS17019.1"/>
    <property type="molecule type" value="Genomic_DNA"/>
</dbReference>
<accession>A6X715</accession>
<dbReference type="SUPFAM" id="SSF46955">
    <property type="entry name" value="Putative DNA-binding domain"/>
    <property type="match status" value="1"/>
</dbReference>
<name>A6X715_BRUA4</name>
<evidence type="ECO:0000313" key="2">
    <source>
        <dbReference type="EMBL" id="ABS17019.1"/>
    </source>
</evidence>
<dbReference type="Proteomes" id="UP000002301">
    <property type="component" value="Chromosome 2"/>
</dbReference>
<dbReference type="InterPro" id="IPR041657">
    <property type="entry name" value="HTH_17"/>
</dbReference>
<gene>
    <name evidence="2" type="ordered locus">Oant_4319</name>
</gene>
<dbReference type="STRING" id="439375.Oant_4319"/>
<dbReference type="HOGENOM" id="CLU_1569124_0_0_5"/>
<dbReference type="InterPro" id="IPR009061">
    <property type="entry name" value="DNA-bd_dom_put_sf"/>
</dbReference>
<evidence type="ECO:0000259" key="1">
    <source>
        <dbReference type="Pfam" id="PF12728"/>
    </source>
</evidence>
<proteinExistence type="predicted"/>
<protein>
    <recommendedName>
        <fullName evidence="1">Helix-turn-helix domain-containing protein</fullName>
    </recommendedName>
</protein>
<dbReference type="AlphaFoldDB" id="A6X715"/>
<dbReference type="KEGG" id="oan:Oant_4319"/>
<dbReference type="Pfam" id="PF12728">
    <property type="entry name" value="HTH_17"/>
    <property type="match status" value="1"/>
</dbReference>
<organism evidence="2 3">
    <name type="scientific">Brucella anthropi (strain ATCC 49188 / DSM 6882 / CCUG 24695 / JCM 21032 / LMG 3331 / NBRC 15819 / NCTC 12168 / Alc 37)</name>
    <name type="common">Ochrobactrum anthropi</name>
    <dbReference type="NCBI Taxonomy" id="439375"/>
    <lineage>
        <taxon>Bacteria</taxon>
        <taxon>Pseudomonadati</taxon>
        <taxon>Pseudomonadota</taxon>
        <taxon>Alphaproteobacteria</taxon>
        <taxon>Hyphomicrobiales</taxon>
        <taxon>Brucellaceae</taxon>
        <taxon>Brucella/Ochrobactrum group</taxon>
        <taxon>Brucella</taxon>
    </lineage>
</organism>
<reference evidence="2 3" key="1">
    <citation type="journal article" date="2011" name="J. Bacteriol.">
        <title>Genome of Ochrobactrum anthropi ATCC 49188 T, a versatile opportunistic pathogen and symbiont of several eukaryotic hosts.</title>
        <authorList>
            <person name="Chain P.S."/>
            <person name="Lang D.M."/>
            <person name="Comerci D.J."/>
            <person name="Malfatti S.A."/>
            <person name="Vergez L.M."/>
            <person name="Shin M."/>
            <person name="Ugalde R.A."/>
            <person name="Garcia E."/>
            <person name="Tolmasky M.E."/>
        </authorList>
    </citation>
    <scope>NUCLEOTIDE SEQUENCE [LARGE SCALE GENOMIC DNA]</scope>
    <source>
        <strain evidence="3">ATCC 49188 / DSM 6882 / CCUG 24695 / JCM 21032 / LMG 3331 / NBRC 15819 / NCTC 12168 / Alc 37</strain>
    </source>
</reference>